<feature type="binding site" description="axial binding residue" evidence="8">
    <location>
        <position position="470"/>
    </location>
    <ligand>
        <name>heme</name>
        <dbReference type="ChEBI" id="CHEBI:30413"/>
    </ligand>
    <ligandPart>
        <name>Fe</name>
        <dbReference type="ChEBI" id="CHEBI:18248"/>
    </ligandPart>
</feature>
<keyword evidence="3 8" id="KW-0349">Heme</keyword>
<protein>
    <submittedName>
        <fullName evidence="9">Cytochrome P450</fullName>
    </submittedName>
</protein>
<evidence type="ECO:0000256" key="7">
    <source>
        <dbReference type="ARBA" id="ARBA00023033"/>
    </source>
</evidence>
<dbReference type="AlphaFoldDB" id="A0A8E2FCU7"/>
<dbReference type="GO" id="GO:0005506">
    <property type="term" value="F:iron ion binding"/>
    <property type="evidence" value="ECO:0007669"/>
    <property type="project" value="InterPro"/>
</dbReference>
<dbReference type="InterPro" id="IPR001128">
    <property type="entry name" value="Cyt_P450"/>
</dbReference>
<reference evidence="9 10" key="1">
    <citation type="journal article" date="2016" name="Nat. Commun.">
        <title>Ectomycorrhizal ecology is imprinted in the genome of the dominant symbiotic fungus Cenococcum geophilum.</title>
        <authorList>
            <consortium name="DOE Joint Genome Institute"/>
            <person name="Peter M."/>
            <person name="Kohler A."/>
            <person name="Ohm R.A."/>
            <person name="Kuo A."/>
            <person name="Krutzmann J."/>
            <person name="Morin E."/>
            <person name="Arend M."/>
            <person name="Barry K.W."/>
            <person name="Binder M."/>
            <person name="Choi C."/>
            <person name="Clum A."/>
            <person name="Copeland A."/>
            <person name="Grisel N."/>
            <person name="Haridas S."/>
            <person name="Kipfer T."/>
            <person name="LaButti K."/>
            <person name="Lindquist E."/>
            <person name="Lipzen A."/>
            <person name="Maire R."/>
            <person name="Meier B."/>
            <person name="Mihaltcheva S."/>
            <person name="Molinier V."/>
            <person name="Murat C."/>
            <person name="Poggeler S."/>
            <person name="Quandt C.A."/>
            <person name="Sperisen C."/>
            <person name="Tritt A."/>
            <person name="Tisserant E."/>
            <person name="Crous P.W."/>
            <person name="Henrissat B."/>
            <person name="Nehls U."/>
            <person name="Egli S."/>
            <person name="Spatafora J.W."/>
            <person name="Grigoriev I.V."/>
            <person name="Martin F.M."/>
        </authorList>
    </citation>
    <scope>NUCLEOTIDE SEQUENCE [LARGE SCALE GENOMIC DNA]</scope>
    <source>
        <strain evidence="9 10">CBS 207.34</strain>
    </source>
</reference>
<dbReference type="GO" id="GO:0020037">
    <property type="term" value="F:heme binding"/>
    <property type="evidence" value="ECO:0007669"/>
    <property type="project" value="InterPro"/>
</dbReference>
<dbReference type="PANTHER" id="PTHR24305">
    <property type="entry name" value="CYTOCHROME P450"/>
    <property type="match status" value="1"/>
</dbReference>
<accession>A0A8E2FCU7</accession>
<dbReference type="OrthoDB" id="10029320at2759"/>
<dbReference type="Proteomes" id="UP000250140">
    <property type="component" value="Unassembled WGS sequence"/>
</dbReference>
<evidence type="ECO:0000313" key="9">
    <source>
        <dbReference type="EMBL" id="OCL14842.1"/>
    </source>
</evidence>
<gene>
    <name evidence="9" type="ORF">AOQ84DRAFT_394209</name>
</gene>
<dbReference type="InterPro" id="IPR050121">
    <property type="entry name" value="Cytochrome_P450_monoxygenase"/>
</dbReference>
<organism evidence="9 10">
    <name type="scientific">Glonium stellatum</name>
    <dbReference type="NCBI Taxonomy" id="574774"/>
    <lineage>
        <taxon>Eukaryota</taxon>
        <taxon>Fungi</taxon>
        <taxon>Dikarya</taxon>
        <taxon>Ascomycota</taxon>
        <taxon>Pezizomycotina</taxon>
        <taxon>Dothideomycetes</taxon>
        <taxon>Pleosporomycetidae</taxon>
        <taxon>Gloniales</taxon>
        <taxon>Gloniaceae</taxon>
        <taxon>Glonium</taxon>
    </lineage>
</organism>
<evidence type="ECO:0000256" key="6">
    <source>
        <dbReference type="ARBA" id="ARBA00023004"/>
    </source>
</evidence>
<evidence type="ECO:0000256" key="4">
    <source>
        <dbReference type="ARBA" id="ARBA00022723"/>
    </source>
</evidence>
<dbReference type="PRINTS" id="PR00463">
    <property type="entry name" value="EP450I"/>
</dbReference>
<keyword evidence="6 8" id="KW-0408">Iron</keyword>
<keyword evidence="5" id="KW-0560">Oxidoreductase</keyword>
<evidence type="ECO:0000256" key="3">
    <source>
        <dbReference type="ARBA" id="ARBA00022617"/>
    </source>
</evidence>
<dbReference type="Gene3D" id="1.10.630.10">
    <property type="entry name" value="Cytochrome P450"/>
    <property type="match status" value="1"/>
</dbReference>
<dbReference type="PRINTS" id="PR00385">
    <property type="entry name" value="P450"/>
</dbReference>
<name>A0A8E2FCU7_9PEZI</name>
<evidence type="ECO:0000256" key="2">
    <source>
        <dbReference type="ARBA" id="ARBA00005179"/>
    </source>
</evidence>
<dbReference type="GO" id="GO:0004497">
    <property type="term" value="F:monooxygenase activity"/>
    <property type="evidence" value="ECO:0007669"/>
    <property type="project" value="UniProtKB-KW"/>
</dbReference>
<dbReference type="InterPro" id="IPR036396">
    <property type="entry name" value="Cyt_P450_sf"/>
</dbReference>
<sequence>MDNQQFQYQSRIFKVNSKQDIFNGKASVHRKKFKNLPGPPHHPIWGHLLVMGKYRKTKPIRLHPHTFPNFLDEDYKLPPIYYLDLWPVNHSMMVIHDPEIAHEIAAISSLPKHQVLSDFLSPLGGPENLVTMEGPLWKKWRTIFNPGFSAAHLMTQVPAVVDCALKFAEILDGYAVRNEVFRLEEAATRLTIDIIGKVIIDHSFNSQTTQNEFVELLRNQVSWLPSSESLNPFHIWNPLRPIAQRINTYRLNKYIGKILDSRFSSHNATNPKGRKQKISIDLALETYFSESGQTHDQARPLTMDATFRRYAIDNFKLLLFAGHDTTSSTVCYAYHLLSKSPSALATIRAEHTAIFGPDPAAAATLIKSSPHLLNKLDYTLAVARETLRLFPPASSVRAGLPNYFIRDPLTGARLPTAGFLVWPHTMGLQRSAALWGPDVHCFRPERFLAANADAVPANAFRPFEKGPRNCLGQELALLEFRVILVLTLRRFEVVAAYGELDGLGGDGSLWAKDVGGKKGVQEVWGEEAYQVLLASAKPREGMPARVRRREA</sequence>
<comment type="cofactor">
    <cofactor evidence="1 8">
        <name>heme</name>
        <dbReference type="ChEBI" id="CHEBI:30413"/>
    </cofactor>
</comment>
<dbReference type="CDD" id="cd11051">
    <property type="entry name" value="CYP59-like"/>
    <property type="match status" value="1"/>
</dbReference>
<dbReference type="InterPro" id="IPR002401">
    <property type="entry name" value="Cyt_P450_E_grp-I"/>
</dbReference>
<dbReference type="PANTHER" id="PTHR24305:SF107">
    <property type="entry name" value="P450, PUTATIVE (EUROFUNG)-RELATED"/>
    <property type="match status" value="1"/>
</dbReference>
<evidence type="ECO:0000256" key="5">
    <source>
        <dbReference type="ARBA" id="ARBA00023002"/>
    </source>
</evidence>
<dbReference type="Pfam" id="PF00067">
    <property type="entry name" value="p450"/>
    <property type="match status" value="1"/>
</dbReference>
<keyword evidence="4 8" id="KW-0479">Metal-binding</keyword>
<dbReference type="SUPFAM" id="SSF48264">
    <property type="entry name" value="Cytochrome P450"/>
    <property type="match status" value="1"/>
</dbReference>
<proteinExistence type="predicted"/>
<evidence type="ECO:0000256" key="1">
    <source>
        <dbReference type="ARBA" id="ARBA00001971"/>
    </source>
</evidence>
<comment type="pathway">
    <text evidence="2">Secondary metabolite biosynthesis.</text>
</comment>
<keyword evidence="10" id="KW-1185">Reference proteome</keyword>
<evidence type="ECO:0000313" key="10">
    <source>
        <dbReference type="Proteomes" id="UP000250140"/>
    </source>
</evidence>
<keyword evidence="7" id="KW-0503">Monooxygenase</keyword>
<dbReference type="GO" id="GO:0016705">
    <property type="term" value="F:oxidoreductase activity, acting on paired donors, with incorporation or reduction of molecular oxygen"/>
    <property type="evidence" value="ECO:0007669"/>
    <property type="project" value="InterPro"/>
</dbReference>
<evidence type="ECO:0000256" key="8">
    <source>
        <dbReference type="PIRSR" id="PIRSR602401-1"/>
    </source>
</evidence>
<dbReference type="EMBL" id="KV748522">
    <property type="protein sequence ID" value="OCL14842.1"/>
    <property type="molecule type" value="Genomic_DNA"/>
</dbReference>